<gene>
    <name evidence="2" type="ORF">N7U66_15620</name>
</gene>
<keyword evidence="3" id="KW-1185">Reference proteome</keyword>
<accession>A0A9E8MW88</accession>
<feature type="transmembrane region" description="Helical" evidence="1">
    <location>
        <begin position="6"/>
        <end position="23"/>
    </location>
</feature>
<dbReference type="EMBL" id="CP113088">
    <property type="protein sequence ID" value="WAC01440.1"/>
    <property type="molecule type" value="Genomic_DNA"/>
</dbReference>
<dbReference type="KEGG" id="lnu:N7U66_15620"/>
<keyword evidence="1" id="KW-0472">Membrane</keyword>
<keyword evidence="1" id="KW-1133">Transmembrane helix</keyword>
<evidence type="ECO:0000313" key="3">
    <source>
        <dbReference type="Proteomes" id="UP001164705"/>
    </source>
</evidence>
<keyword evidence="2" id="KW-0132">Cell division</keyword>
<evidence type="ECO:0000256" key="1">
    <source>
        <dbReference type="SAM" id="Phobius"/>
    </source>
</evidence>
<dbReference type="GO" id="GO:0051301">
    <property type="term" value="P:cell division"/>
    <property type="evidence" value="ECO:0007669"/>
    <property type="project" value="UniProtKB-KW"/>
</dbReference>
<dbReference type="Proteomes" id="UP001164705">
    <property type="component" value="Chromosome"/>
</dbReference>
<dbReference type="RefSeq" id="WP_267676053.1">
    <property type="nucleotide sequence ID" value="NZ_CP113088.1"/>
</dbReference>
<evidence type="ECO:0000313" key="2">
    <source>
        <dbReference type="EMBL" id="WAC01440.1"/>
    </source>
</evidence>
<keyword evidence="2" id="KW-0131">Cell cycle</keyword>
<name>A0A9E8MW88_9FLAO</name>
<reference evidence="2" key="1">
    <citation type="submission" date="2022-11" db="EMBL/GenBank/DDBJ databases">
        <title>Lacinutrix neustonica HL-RS19T sp. nov., isolated from the surface microlayer sample of brackish Lake Shihwa.</title>
        <authorList>
            <person name="Choi J.Y."/>
            <person name="Hwang C.Y."/>
        </authorList>
    </citation>
    <scope>NUCLEOTIDE SEQUENCE</scope>
    <source>
        <strain evidence="2">HL-RS19</strain>
    </source>
</reference>
<protein>
    <submittedName>
        <fullName evidence="2">Cell division protein FtsQ/DivIB</fullName>
    </submittedName>
</protein>
<sequence length="239" mass="27094">MRINWNHIKIIGLLAIVVFLYAFTSQRNNKRKVAAPIIEFVDDQKPFVTHATVSKLLIQNQQPITSVPKETLDLNGLEQALNAHKMIENAEVFLRVNGGFSVKIKQKKPIARVSSSGAYYIDSTGGLMPLSTNYTARVPMVTGHVKQNDLAVVYTIASRIMNDSFLKTNVIEIHQNRDKSIDLKLRQCQFTVHLGSLNYLDKKINNLKAFYNKAIKDKSLEKYSKVNLQFENQVVCTKV</sequence>
<proteinExistence type="predicted"/>
<organism evidence="2 3">
    <name type="scientific">Lacinutrix neustonica</name>
    <dbReference type="NCBI Taxonomy" id="2980107"/>
    <lineage>
        <taxon>Bacteria</taxon>
        <taxon>Pseudomonadati</taxon>
        <taxon>Bacteroidota</taxon>
        <taxon>Flavobacteriia</taxon>
        <taxon>Flavobacteriales</taxon>
        <taxon>Flavobacteriaceae</taxon>
        <taxon>Lacinutrix</taxon>
    </lineage>
</organism>
<dbReference type="AlphaFoldDB" id="A0A9E8MW88"/>
<keyword evidence="1" id="KW-0812">Transmembrane</keyword>